<sequence length="215" mass="24728">MSHKSYEIDSRRNHISKQEFDDFGSDSNEAQNTPRCATEYYLMRIDQQVSQVRRATEVCLRELGRYRHVRHTWCVKATVYERAFYEEQQLRFQCQHVYQLLHSRYLATEQDLASIASQYRSVQKDLDCARTAIFAQEAVAEVCEQCNVDQNRTQEIGKDTTKSQLESRIIELDGERAAPGSASVTAADLILLLEETIAVLKDVTIQRGIERSAAN</sequence>
<proteinExistence type="predicted"/>
<gene>
    <name evidence="1" type="ORF">B0J11DRAFT_585791</name>
</gene>
<dbReference type="EMBL" id="JAGMWT010000023">
    <property type="protein sequence ID" value="KAH7111862.1"/>
    <property type="molecule type" value="Genomic_DNA"/>
</dbReference>
<dbReference type="AlphaFoldDB" id="A0A9P9D3L2"/>
<name>A0A9P9D3L2_9PLEO</name>
<keyword evidence="2" id="KW-1185">Reference proteome</keyword>
<dbReference type="Proteomes" id="UP000700596">
    <property type="component" value="Unassembled WGS sequence"/>
</dbReference>
<protein>
    <submittedName>
        <fullName evidence="1">Uncharacterized protein</fullName>
    </submittedName>
</protein>
<evidence type="ECO:0000313" key="1">
    <source>
        <dbReference type="EMBL" id="KAH7111862.1"/>
    </source>
</evidence>
<reference evidence="1" key="1">
    <citation type="journal article" date="2021" name="Nat. Commun.">
        <title>Genetic determinants of endophytism in the Arabidopsis root mycobiome.</title>
        <authorList>
            <person name="Mesny F."/>
            <person name="Miyauchi S."/>
            <person name="Thiergart T."/>
            <person name="Pickel B."/>
            <person name="Atanasova L."/>
            <person name="Karlsson M."/>
            <person name="Huettel B."/>
            <person name="Barry K.W."/>
            <person name="Haridas S."/>
            <person name="Chen C."/>
            <person name="Bauer D."/>
            <person name="Andreopoulos W."/>
            <person name="Pangilinan J."/>
            <person name="LaButti K."/>
            <person name="Riley R."/>
            <person name="Lipzen A."/>
            <person name="Clum A."/>
            <person name="Drula E."/>
            <person name="Henrissat B."/>
            <person name="Kohler A."/>
            <person name="Grigoriev I.V."/>
            <person name="Martin F.M."/>
            <person name="Hacquard S."/>
        </authorList>
    </citation>
    <scope>NUCLEOTIDE SEQUENCE</scope>
    <source>
        <strain evidence="1">MPI-CAGE-CH-0243</strain>
    </source>
</reference>
<organism evidence="1 2">
    <name type="scientific">Dendryphion nanum</name>
    <dbReference type="NCBI Taxonomy" id="256645"/>
    <lineage>
        <taxon>Eukaryota</taxon>
        <taxon>Fungi</taxon>
        <taxon>Dikarya</taxon>
        <taxon>Ascomycota</taxon>
        <taxon>Pezizomycotina</taxon>
        <taxon>Dothideomycetes</taxon>
        <taxon>Pleosporomycetidae</taxon>
        <taxon>Pleosporales</taxon>
        <taxon>Torulaceae</taxon>
        <taxon>Dendryphion</taxon>
    </lineage>
</organism>
<accession>A0A9P9D3L2</accession>
<evidence type="ECO:0000313" key="2">
    <source>
        <dbReference type="Proteomes" id="UP000700596"/>
    </source>
</evidence>
<comment type="caution">
    <text evidence="1">The sequence shown here is derived from an EMBL/GenBank/DDBJ whole genome shotgun (WGS) entry which is preliminary data.</text>
</comment>